<dbReference type="GO" id="GO:0016020">
    <property type="term" value="C:membrane"/>
    <property type="evidence" value="ECO:0007669"/>
    <property type="project" value="UniProtKB-SubCell"/>
</dbReference>
<evidence type="ECO:0000256" key="3">
    <source>
        <dbReference type="ARBA" id="ARBA00022692"/>
    </source>
</evidence>
<gene>
    <name evidence="7" type="ORF">HZS54_22125</name>
</gene>
<dbReference type="PANTHER" id="PTHR42948:SF1">
    <property type="entry name" value="TRANSPORTER"/>
    <property type="match status" value="1"/>
</dbReference>
<dbReference type="InterPro" id="IPR037272">
    <property type="entry name" value="SNS_sf"/>
</dbReference>
<accession>A0A7D5SXR6</accession>
<reference evidence="7 8" key="1">
    <citation type="submission" date="2020-07" db="EMBL/GenBank/DDBJ databases">
        <title>Halosimplex litoreum sp. nov. and Halosimplex rubrum sp. nov., isolated from different salt environments.</title>
        <authorList>
            <person name="Cui H."/>
        </authorList>
    </citation>
    <scope>NUCLEOTIDE SEQUENCE [LARGE SCALE GENOMIC DNA]</scope>
    <source>
        <strain evidence="7 8">R2</strain>
    </source>
</reference>
<dbReference type="CDD" id="cd10336">
    <property type="entry name" value="SLC6sbd_Tyt1-Like"/>
    <property type="match status" value="1"/>
</dbReference>
<dbReference type="OrthoDB" id="99721at2157"/>
<keyword evidence="4 6" id="KW-1133">Transmembrane helix</keyword>
<dbReference type="PANTHER" id="PTHR42948">
    <property type="entry name" value="TRANSPORTER"/>
    <property type="match status" value="1"/>
</dbReference>
<evidence type="ECO:0000256" key="6">
    <source>
        <dbReference type="SAM" id="Phobius"/>
    </source>
</evidence>
<name>A0A7D5SXR6_9EURY</name>
<evidence type="ECO:0000313" key="7">
    <source>
        <dbReference type="EMBL" id="QLH84167.1"/>
    </source>
</evidence>
<dbReference type="InterPro" id="IPR000175">
    <property type="entry name" value="Na/ntran_symport"/>
</dbReference>
<dbReference type="GeneID" id="56085348"/>
<protein>
    <submittedName>
        <fullName evidence="7">Sodium-dependent transporter</fullName>
    </submittedName>
</protein>
<dbReference type="InterPro" id="IPR047218">
    <property type="entry name" value="YocR/YhdH-like"/>
</dbReference>
<organism evidence="7 8">
    <name type="scientific">Halosimplex pelagicum</name>
    <dbReference type="NCBI Taxonomy" id="869886"/>
    <lineage>
        <taxon>Archaea</taxon>
        <taxon>Methanobacteriati</taxon>
        <taxon>Methanobacteriota</taxon>
        <taxon>Stenosarchaea group</taxon>
        <taxon>Halobacteria</taxon>
        <taxon>Halobacteriales</taxon>
        <taxon>Haloarculaceae</taxon>
        <taxon>Halosimplex</taxon>
    </lineage>
</organism>
<evidence type="ECO:0000256" key="4">
    <source>
        <dbReference type="ARBA" id="ARBA00022989"/>
    </source>
</evidence>
<dbReference type="EMBL" id="CP058909">
    <property type="protein sequence ID" value="QLH84167.1"/>
    <property type="molecule type" value="Genomic_DNA"/>
</dbReference>
<sequence length="452" mass="46750">MVERETWATRVGFLVAAIGSAVGLGNLWQFPFKTAANGGAAFVVFYLIAVTLIGFPALLAEFVVGRRTRRNVVGAFEDLGGPGWRVVGGVALFTGFWILSYYNVVGGWVLRYVLGSATGAYFDDPGAYLSAVASGPEAVAAQLLFLAMAVGIVAMGIENGIEKATKVMVPSIVVLMLALAAWALTLGGAADGLAYFLSPDVGSLVDNAWTVVPDAVGQAFFTLSLGMGIMVTYASYVGEDDSLPVDGGVIVVSNTLIGVLAGVVVFPILFAEGIDPATSGPTALFEAMAAAFASLPAGRLLGVVFFGVVALAALSSAISLLEVAVSYATDNTDASRPTLAVGAGVVLFLLGLPSALDTGEPGGFSAWFVWFDAIAYKLLLPLSVLLVVVFVGWVLGRDAVAELREGSPGSDGLATVWLWTLRLIVLGGIIVTLRLGIGSLFLAEDAAFFAPF</sequence>
<feature type="transmembrane region" description="Helical" evidence="6">
    <location>
        <begin position="376"/>
        <end position="395"/>
    </location>
</feature>
<feature type="transmembrane region" description="Helical" evidence="6">
    <location>
        <begin position="416"/>
        <end position="443"/>
    </location>
</feature>
<dbReference type="RefSeq" id="WP_179919262.1">
    <property type="nucleotide sequence ID" value="NZ_CP058909.1"/>
</dbReference>
<feature type="transmembrane region" description="Helical" evidence="6">
    <location>
        <begin position="84"/>
        <end position="104"/>
    </location>
</feature>
<dbReference type="NCBIfam" id="NF037979">
    <property type="entry name" value="Na_transp"/>
    <property type="match status" value="1"/>
</dbReference>
<feature type="transmembrane region" description="Helical" evidence="6">
    <location>
        <begin position="138"/>
        <end position="157"/>
    </location>
</feature>
<feature type="transmembrane region" description="Helical" evidence="6">
    <location>
        <begin position="300"/>
        <end position="325"/>
    </location>
</feature>
<feature type="transmembrane region" description="Helical" evidence="6">
    <location>
        <begin position="7"/>
        <end position="28"/>
    </location>
</feature>
<comment type="subcellular location">
    <subcellularLocation>
        <location evidence="1">Membrane</location>
        <topology evidence="1">Multi-pass membrane protein</topology>
    </subcellularLocation>
</comment>
<dbReference type="Pfam" id="PF00209">
    <property type="entry name" value="SNF"/>
    <property type="match status" value="2"/>
</dbReference>
<evidence type="ECO:0000256" key="2">
    <source>
        <dbReference type="ARBA" id="ARBA00022448"/>
    </source>
</evidence>
<dbReference type="Proteomes" id="UP000509346">
    <property type="component" value="Chromosome"/>
</dbReference>
<proteinExistence type="predicted"/>
<dbReference type="PROSITE" id="PS50267">
    <property type="entry name" value="NA_NEUROTRAN_SYMP_3"/>
    <property type="match status" value="1"/>
</dbReference>
<feature type="transmembrane region" description="Helical" evidence="6">
    <location>
        <begin position="169"/>
        <end position="196"/>
    </location>
</feature>
<evidence type="ECO:0000313" key="8">
    <source>
        <dbReference type="Proteomes" id="UP000509346"/>
    </source>
</evidence>
<evidence type="ECO:0000256" key="5">
    <source>
        <dbReference type="ARBA" id="ARBA00023136"/>
    </source>
</evidence>
<keyword evidence="3 6" id="KW-0812">Transmembrane</keyword>
<feature type="transmembrane region" description="Helical" evidence="6">
    <location>
        <begin position="248"/>
        <end position="270"/>
    </location>
</feature>
<dbReference type="SUPFAM" id="SSF161070">
    <property type="entry name" value="SNF-like"/>
    <property type="match status" value="1"/>
</dbReference>
<keyword evidence="5 6" id="KW-0472">Membrane</keyword>
<dbReference type="AlphaFoldDB" id="A0A7D5SXR6"/>
<feature type="transmembrane region" description="Helical" evidence="6">
    <location>
        <begin position="337"/>
        <end position="356"/>
    </location>
</feature>
<dbReference type="KEGG" id="hpel:HZS54_22125"/>
<evidence type="ECO:0000256" key="1">
    <source>
        <dbReference type="ARBA" id="ARBA00004141"/>
    </source>
</evidence>
<feature type="transmembrane region" description="Helical" evidence="6">
    <location>
        <begin position="40"/>
        <end position="64"/>
    </location>
</feature>
<keyword evidence="2" id="KW-0813">Transport</keyword>
<feature type="transmembrane region" description="Helical" evidence="6">
    <location>
        <begin position="216"/>
        <end position="236"/>
    </location>
</feature>
<dbReference type="PRINTS" id="PR00176">
    <property type="entry name" value="NANEUSMPORT"/>
</dbReference>
<keyword evidence="8" id="KW-1185">Reference proteome</keyword>